<proteinExistence type="predicted"/>
<name>A0A3P6STN2_CYLGO</name>
<dbReference type="EMBL" id="UYRV01009837">
    <property type="protein sequence ID" value="VDK56921.1"/>
    <property type="molecule type" value="Genomic_DNA"/>
</dbReference>
<dbReference type="OrthoDB" id="5869842at2759"/>
<keyword evidence="2" id="KW-1185">Reference proteome</keyword>
<evidence type="ECO:0000313" key="1">
    <source>
        <dbReference type="EMBL" id="VDK56921.1"/>
    </source>
</evidence>
<accession>A0A3P6STN2</accession>
<evidence type="ECO:0000313" key="2">
    <source>
        <dbReference type="Proteomes" id="UP000271889"/>
    </source>
</evidence>
<dbReference type="Proteomes" id="UP000271889">
    <property type="component" value="Unassembled WGS sequence"/>
</dbReference>
<dbReference type="AlphaFoldDB" id="A0A3P6STN2"/>
<organism evidence="1 2">
    <name type="scientific">Cylicostephanus goldi</name>
    <name type="common">Nematode worm</name>
    <dbReference type="NCBI Taxonomy" id="71465"/>
    <lineage>
        <taxon>Eukaryota</taxon>
        <taxon>Metazoa</taxon>
        <taxon>Ecdysozoa</taxon>
        <taxon>Nematoda</taxon>
        <taxon>Chromadorea</taxon>
        <taxon>Rhabditida</taxon>
        <taxon>Rhabditina</taxon>
        <taxon>Rhabditomorpha</taxon>
        <taxon>Strongyloidea</taxon>
        <taxon>Strongylidae</taxon>
        <taxon>Cylicostephanus</taxon>
    </lineage>
</organism>
<gene>
    <name evidence="1" type="ORF">CGOC_LOCUS3809</name>
</gene>
<sequence length="224" mass="26361">MPTEDFYEEYDNDGFYQIEPHGANDVYFHNYGFPSDEIFARKNLHLEPVDDYIEYAAPIPVSHGNPNRGLEMYERRSSNVRPTFYGETTNRSHFTWKEPVHKTRVPSLSEEKESAVPFYSQTTSREAYSPKVAHSVAIKDNPEEEKKQQYVPFYSETTNRADYVEKPLLKENRFKLAINRILLLAPLLLRAVSGDLWDYRRCNSHSFLEAVIFRALHMRYVTFF</sequence>
<reference evidence="1 2" key="1">
    <citation type="submission" date="2018-11" db="EMBL/GenBank/DDBJ databases">
        <authorList>
            <consortium name="Pathogen Informatics"/>
        </authorList>
    </citation>
    <scope>NUCLEOTIDE SEQUENCE [LARGE SCALE GENOMIC DNA]</scope>
</reference>
<protein>
    <submittedName>
        <fullName evidence="1">Uncharacterized protein</fullName>
    </submittedName>
</protein>